<reference evidence="1 2" key="1">
    <citation type="submission" date="2018-06" db="EMBL/GenBank/DDBJ databases">
        <title>Genomic Encyclopedia of Archaeal and Bacterial Type Strains, Phase II (KMG-II): from individual species to whole genera.</title>
        <authorList>
            <person name="Goeker M."/>
        </authorList>
    </citation>
    <scope>NUCLEOTIDE SEQUENCE [LARGE SCALE GENOMIC DNA]</scope>
    <source>
        <strain evidence="1 2">DSM 22009</strain>
    </source>
</reference>
<keyword evidence="2" id="KW-1185">Reference proteome</keyword>
<name>A0A2W7NCX2_9RHOB</name>
<proteinExistence type="predicted"/>
<gene>
    <name evidence="1" type="ORF">LX81_00860</name>
</gene>
<evidence type="ECO:0000313" key="1">
    <source>
        <dbReference type="EMBL" id="PZX18231.1"/>
    </source>
</evidence>
<accession>A0A2W7NCX2</accession>
<dbReference type="AlphaFoldDB" id="A0A2W7NCX2"/>
<dbReference type="Proteomes" id="UP000248916">
    <property type="component" value="Unassembled WGS sequence"/>
</dbReference>
<comment type="caution">
    <text evidence="1">The sequence shown here is derived from an EMBL/GenBank/DDBJ whole genome shotgun (WGS) entry which is preliminary data.</text>
</comment>
<sequence>MPVDPSVTVRHVASTESAGDGARWHLFLFDPREERSLDERLRLARAEVAREGRCEWVNRPRSEIVEQTENQGAAYAETLLAAPLRCEV</sequence>
<organism evidence="1 2">
    <name type="scientific">Palleronia aestuarii</name>
    <dbReference type="NCBI Taxonomy" id="568105"/>
    <lineage>
        <taxon>Bacteria</taxon>
        <taxon>Pseudomonadati</taxon>
        <taxon>Pseudomonadota</taxon>
        <taxon>Alphaproteobacteria</taxon>
        <taxon>Rhodobacterales</taxon>
        <taxon>Roseobacteraceae</taxon>
        <taxon>Palleronia</taxon>
    </lineage>
</organism>
<evidence type="ECO:0000313" key="2">
    <source>
        <dbReference type="Proteomes" id="UP000248916"/>
    </source>
</evidence>
<dbReference type="EMBL" id="QKZL01000003">
    <property type="protein sequence ID" value="PZX18231.1"/>
    <property type="molecule type" value="Genomic_DNA"/>
</dbReference>
<protein>
    <submittedName>
        <fullName evidence="1">Uncharacterized protein</fullName>
    </submittedName>
</protein>